<dbReference type="eggNOG" id="COG2189">
    <property type="taxonomic scope" value="Bacteria"/>
</dbReference>
<dbReference type="HOGENOM" id="CLU_029607_0_1_0"/>
<evidence type="ECO:0000313" key="1">
    <source>
        <dbReference type="EMBL" id="ACR78793.1"/>
    </source>
</evidence>
<dbReference type="GO" id="GO:0032259">
    <property type="term" value="P:methylation"/>
    <property type="evidence" value="ECO:0007669"/>
    <property type="project" value="UniProtKB-KW"/>
</dbReference>
<name>C5CHT7_KOSOT</name>
<dbReference type="GO" id="GO:0008168">
    <property type="term" value="F:methyltransferase activity"/>
    <property type="evidence" value="ECO:0007669"/>
    <property type="project" value="UniProtKB-KW"/>
</dbReference>
<keyword evidence="1" id="KW-0489">Methyltransferase</keyword>
<proteinExistence type="predicted"/>
<reference evidence="1 2" key="1">
    <citation type="submission" date="2009-06" db="EMBL/GenBank/DDBJ databases">
        <title>Complete sequence of Thermotogales bacterium TBF 19.5.1.</title>
        <authorList>
            <consortium name="US DOE Joint Genome Institute"/>
            <person name="Lucas S."/>
            <person name="Copeland A."/>
            <person name="Lapidus A."/>
            <person name="Glavina del Rio T."/>
            <person name="Tice H."/>
            <person name="Bruce D."/>
            <person name="Goodwin L."/>
            <person name="Pitluck S."/>
            <person name="Chertkov O."/>
            <person name="Brettin T."/>
            <person name="Detter J.C."/>
            <person name="Han C."/>
            <person name="Schmutz J."/>
            <person name="Larimer F."/>
            <person name="Land M."/>
            <person name="Hauser L."/>
            <person name="Kyrpides N."/>
            <person name="Ovchinnikova G."/>
            <person name="Noll K."/>
        </authorList>
    </citation>
    <scope>NUCLEOTIDE SEQUENCE [LARGE SCALE GENOMIC DNA]</scope>
    <source>
        <strain evidence="2">ATCC BAA-1733 / DSM 21960 / TBF 19.5.1</strain>
    </source>
</reference>
<dbReference type="AlphaFoldDB" id="C5CHT7"/>
<protein>
    <submittedName>
        <fullName evidence="1">DNA recognition and methylase subunit Mod</fullName>
    </submittedName>
</protein>
<organism evidence="1 2">
    <name type="scientific">Kosmotoga olearia (strain ATCC BAA-1733 / DSM 21960 / TBF 19.5.1)</name>
    <dbReference type="NCBI Taxonomy" id="521045"/>
    <lineage>
        <taxon>Bacteria</taxon>
        <taxon>Thermotogati</taxon>
        <taxon>Thermotogota</taxon>
        <taxon>Thermotogae</taxon>
        <taxon>Kosmotogales</taxon>
        <taxon>Kosmotogaceae</taxon>
        <taxon>Kosmotoga</taxon>
    </lineage>
</organism>
<dbReference type="EMBL" id="CP001634">
    <property type="protein sequence ID" value="ACR78793.1"/>
    <property type="molecule type" value="Genomic_DNA"/>
</dbReference>
<dbReference type="REBASE" id="21036">
    <property type="entry name" value="M.KolORF64P"/>
</dbReference>
<accession>C5CHT7</accession>
<sequence>MVEQLDEHMEMQVGRLKNVINGEQTGISKDVGWQGGGDFIYMELMKLNEGFIQKIEDANTMEELLNIWDEMKQHSFLSYRVDPKLFDENIEEFKALSLDEQKKLLLEMLEYNDLYVNYSEIDDVIYNVSEEDKKLNKDFYEERKDA</sequence>
<dbReference type="KEGG" id="kol:Kole_0064"/>
<gene>
    <name evidence="1" type="ordered locus">Kole_0064</name>
</gene>
<evidence type="ECO:0000313" key="2">
    <source>
        <dbReference type="Proteomes" id="UP000002382"/>
    </source>
</evidence>
<keyword evidence="2" id="KW-1185">Reference proteome</keyword>
<keyword evidence="1" id="KW-0808">Transferase</keyword>
<dbReference type="STRING" id="521045.Kole_0064"/>
<dbReference type="Proteomes" id="UP000002382">
    <property type="component" value="Chromosome"/>
</dbReference>
<reference evidence="1 2" key="2">
    <citation type="journal article" date="2011" name="J. Bacteriol.">
        <title>Genome Sequence of Kosmotoga olearia Strain TBF 19.5.1, a Thermophilic Bacterium with a Wide Growth Temperature Range, Isolated from the Troll B Oil Platform in the North Sea.</title>
        <authorList>
            <person name="Swithers K.S."/>
            <person name="Dipippo J.L."/>
            <person name="Bruce D.C."/>
            <person name="Detter C."/>
            <person name="Tapia R."/>
            <person name="Han S."/>
            <person name="Goodwin L.A."/>
            <person name="Han J."/>
            <person name="Woyke T."/>
            <person name="Pitluck S."/>
            <person name="Pennacchio L."/>
            <person name="Nolan M."/>
            <person name="Mikhailova N."/>
            <person name="Land M.L."/>
            <person name="Nesbo C.L."/>
            <person name="Gogarten J.P."/>
            <person name="Noll K.M."/>
        </authorList>
    </citation>
    <scope>NUCLEOTIDE SEQUENCE [LARGE SCALE GENOMIC DNA]</scope>
    <source>
        <strain evidence="2">ATCC BAA-1733 / DSM 21960 / TBF 19.5.1</strain>
    </source>
</reference>